<accession>A0A3E4MD47</accession>
<proteinExistence type="predicted"/>
<evidence type="ECO:0000313" key="2">
    <source>
        <dbReference type="Proteomes" id="UP000261208"/>
    </source>
</evidence>
<evidence type="ECO:0008006" key="3">
    <source>
        <dbReference type="Google" id="ProtNLM"/>
    </source>
</evidence>
<reference evidence="1 2" key="1">
    <citation type="submission" date="2018-08" db="EMBL/GenBank/DDBJ databases">
        <title>A genome reference for cultivated species of the human gut microbiota.</title>
        <authorList>
            <person name="Zou Y."/>
            <person name="Xue W."/>
            <person name="Luo G."/>
        </authorList>
    </citation>
    <scope>NUCLEOTIDE SEQUENCE [LARGE SCALE GENOMIC DNA]</scope>
    <source>
        <strain evidence="1 2">TF11-11</strain>
    </source>
</reference>
<dbReference type="AlphaFoldDB" id="A0A3E4MD47"/>
<protein>
    <recommendedName>
        <fullName evidence="3">MarR family transcriptional regulator</fullName>
    </recommendedName>
</protein>
<comment type="caution">
    <text evidence="1">The sequence shown here is derived from an EMBL/GenBank/DDBJ whole genome shotgun (WGS) entry which is preliminary data.</text>
</comment>
<dbReference type="EMBL" id="QSQQ01000010">
    <property type="protein sequence ID" value="RGK47466.1"/>
    <property type="molecule type" value="Genomic_DNA"/>
</dbReference>
<gene>
    <name evidence="1" type="ORF">DXD10_08945</name>
</gene>
<name>A0A3E4MD47_9FIRM</name>
<dbReference type="Proteomes" id="UP000261208">
    <property type="component" value="Unassembled WGS sequence"/>
</dbReference>
<evidence type="ECO:0000313" key="1">
    <source>
        <dbReference type="EMBL" id="RGK47466.1"/>
    </source>
</evidence>
<sequence length="272" mass="31503">MDRKEEYKIENLTMLQIQYLIELNKLEKKKGAVRMIAAKCGVNHSQVSRFFKKCIEEGELTESLDFTENGKRKLDWRCKMIRDVRDYLERSGITEGTEEVLKGMIENIDYIQLEKLVKSDRRMNPKTKMQKREDVITDIRDILEYGNHEVAVTILQHDGAKRSMADRGFEPVALIRYNKRGAYLELTIREMDAVSRVNGEDMSGYLATLKYLHQGIFRYADIKNGKVRIPLDACYYQNFDNGVLRGNVMITVTCSVGNAHMPESTARVVFKL</sequence>
<organism evidence="1 2">
    <name type="scientific">Dorea formicigenerans</name>
    <dbReference type="NCBI Taxonomy" id="39486"/>
    <lineage>
        <taxon>Bacteria</taxon>
        <taxon>Bacillati</taxon>
        <taxon>Bacillota</taxon>
        <taxon>Clostridia</taxon>
        <taxon>Lachnospirales</taxon>
        <taxon>Lachnospiraceae</taxon>
        <taxon>Dorea</taxon>
    </lineage>
</organism>
<dbReference type="RefSeq" id="WP_117649925.1">
    <property type="nucleotide sequence ID" value="NZ_QSQQ01000010.1"/>
</dbReference>